<name>A0A5M8Q983_9BACT</name>
<evidence type="ECO:0000313" key="1">
    <source>
        <dbReference type="EMBL" id="KAA6431122.1"/>
    </source>
</evidence>
<dbReference type="EMBL" id="VKKZ01000024">
    <property type="protein sequence ID" value="KAA6431122.1"/>
    <property type="molecule type" value="Genomic_DNA"/>
</dbReference>
<evidence type="ECO:0008006" key="5">
    <source>
        <dbReference type="Google" id="ProtNLM"/>
    </source>
</evidence>
<evidence type="ECO:0000313" key="4">
    <source>
        <dbReference type="Proteomes" id="UP001570846"/>
    </source>
</evidence>
<dbReference type="EMBL" id="JBGOGF010000007">
    <property type="protein sequence ID" value="MFA1772318.1"/>
    <property type="molecule type" value="Genomic_DNA"/>
</dbReference>
<evidence type="ECO:0000313" key="2">
    <source>
        <dbReference type="EMBL" id="MFA1772318.1"/>
    </source>
</evidence>
<keyword evidence="4" id="KW-1185">Reference proteome</keyword>
<protein>
    <recommendedName>
        <fullName evidence="5">Outer membrane beta-barrel protein</fullName>
    </recommendedName>
</protein>
<reference evidence="1 3" key="2">
    <citation type="submission" date="2019-09" db="EMBL/GenBank/DDBJ databases">
        <title>A bacterium isolated from glacier soil.</title>
        <authorList>
            <person name="Liu Q."/>
        </authorList>
    </citation>
    <scope>NUCLEOTIDE SEQUENCE [LARGE SCALE GENOMIC DNA]</scope>
    <source>
        <strain evidence="1 3">MDT1-10-3</strain>
    </source>
</reference>
<reference evidence="2 4" key="3">
    <citation type="submission" date="2024-08" db="EMBL/GenBank/DDBJ databases">
        <authorList>
            <person name="Wei W."/>
        </authorList>
    </citation>
    <scope>NUCLEOTIDE SEQUENCE [LARGE SCALE GENOMIC DNA]</scope>
    <source>
        <strain evidence="2 4">XU2</strain>
    </source>
</reference>
<dbReference type="OrthoDB" id="1121201at2"/>
<dbReference type="AlphaFoldDB" id="A0A5M8Q983"/>
<proteinExistence type="predicted"/>
<dbReference type="Proteomes" id="UP001570846">
    <property type="component" value="Unassembled WGS sequence"/>
</dbReference>
<gene>
    <name evidence="2" type="ORF">ACD591_13540</name>
    <name evidence="1" type="ORF">FOE74_18685</name>
</gene>
<reference evidence="1 3" key="1">
    <citation type="submission" date="2019-07" db="EMBL/GenBank/DDBJ databases">
        <authorList>
            <person name="Qu J.-H."/>
        </authorList>
    </citation>
    <scope>NUCLEOTIDE SEQUENCE [LARGE SCALE GENOMIC DNA]</scope>
    <source>
        <strain evidence="1 3">MDT1-10-3</strain>
    </source>
</reference>
<comment type="caution">
    <text evidence="1">The sequence shown here is derived from an EMBL/GenBank/DDBJ whole genome shotgun (WGS) entry which is preliminary data.</text>
</comment>
<accession>A0A5M8Q983</accession>
<evidence type="ECO:0000313" key="3">
    <source>
        <dbReference type="Proteomes" id="UP000323866"/>
    </source>
</evidence>
<organism evidence="1 3">
    <name type="scientific">Rufibacter glacialis</name>
    <dbReference type="NCBI Taxonomy" id="1259555"/>
    <lineage>
        <taxon>Bacteria</taxon>
        <taxon>Pseudomonadati</taxon>
        <taxon>Bacteroidota</taxon>
        <taxon>Cytophagia</taxon>
        <taxon>Cytophagales</taxon>
        <taxon>Hymenobacteraceae</taxon>
        <taxon>Rufibacter</taxon>
    </lineage>
</organism>
<dbReference type="Proteomes" id="UP000323866">
    <property type="component" value="Unassembled WGS sequence"/>
</dbReference>
<dbReference type="RefSeq" id="WP_149100150.1">
    <property type="nucleotide sequence ID" value="NZ_BMMG01000007.1"/>
</dbReference>
<sequence>MNTFFLSPCHSLEMRLHSLLFVFFLYVVAQTNLYAQKQFTPKSGYIGIGLGPSYLVGGNKIYQGSGTGLNVTLLNAGYTFYKGFGVNANWSGAAFVYDTENQHNDTQGNFHSDKSHHEVSLGTLMVGPMYALDLSETSRLDFKGRLGRFYMQDKSSSSFGELTYESSALSWSLGTTYQKRIGQWVALAISADYHKGRSWEESGDRGVGLVNLSAGIAFLL</sequence>